<dbReference type="Proteomes" id="UP000317648">
    <property type="component" value="Chromosome"/>
</dbReference>
<dbReference type="EMBL" id="CP036433">
    <property type="protein sequence ID" value="QDU95471.1"/>
    <property type="molecule type" value="Genomic_DNA"/>
</dbReference>
<dbReference type="Pfam" id="PF07607">
    <property type="entry name" value="DUF1570"/>
    <property type="match status" value="1"/>
</dbReference>
<name>A0A518DUF7_9BACT</name>
<keyword evidence="1" id="KW-0732">Signal</keyword>
<sequence precursor="true">MDIRRPLRLFSFLVAWSGLAWAGACGGSALQAADWMMQLSVDGRMVEGKVLVAQKDEVVMLLRDGEIVRFPPQKASDYRKTQSRFQAWSQSEMRGQLLREFGRGFEVSGAGNYLVVHPAGQRNLWAARFEELSRSFAMYFSARGFPLQQAPFPLVAIIFPTHGDFARAAARSGIQVSQGVLGFYSPTSNRILMYDVTAGNATASAWYINAETVIHEAVHQTAFNTGVHNRLAPQPRWLVEGLGTLFEAPGVWNSRAFPKRSDRINKYRLEAYRKYAAGRREADAIAGLVSDDRLFQTDPEGAYAEAWALTFYLSENQPRKYAELLERAASRPDFKPYTGAERLRDFQSIFGTNLPLLDAQMQRFMATLR</sequence>
<feature type="domain" description="DUF1570" evidence="2">
    <location>
        <begin position="210"/>
        <end position="332"/>
    </location>
</feature>
<feature type="signal peptide" evidence="1">
    <location>
        <begin position="1"/>
        <end position="22"/>
    </location>
</feature>
<dbReference type="RefSeq" id="WP_197443334.1">
    <property type="nucleotide sequence ID" value="NZ_CP036433.1"/>
</dbReference>
<dbReference type="InterPro" id="IPR011464">
    <property type="entry name" value="DUF1570"/>
</dbReference>
<dbReference type="PROSITE" id="PS51257">
    <property type="entry name" value="PROKAR_LIPOPROTEIN"/>
    <property type="match status" value="1"/>
</dbReference>
<protein>
    <recommendedName>
        <fullName evidence="2">DUF1570 domain-containing protein</fullName>
    </recommendedName>
</protein>
<keyword evidence="4" id="KW-1185">Reference proteome</keyword>
<organism evidence="3 4">
    <name type="scientific">Lignipirellula cremea</name>
    <dbReference type="NCBI Taxonomy" id="2528010"/>
    <lineage>
        <taxon>Bacteria</taxon>
        <taxon>Pseudomonadati</taxon>
        <taxon>Planctomycetota</taxon>
        <taxon>Planctomycetia</taxon>
        <taxon>Pirellulales</taxon>
        <taxon>Pirellulaceae</taxon>
        <taxon>Lignipirellula</taxon>
    </lineage>
</organism>
<dbReference type="AlphaFoldDB" id="A0A518DUF7"/>
<feature type="chain" id="PRO_5021947581" description="DUF1570 domain-containing protein" evidence="1">
    <location>
        <begin position="23"/>
        <end position="369"/>
    </location>
</feature>
<evidence type="ECO:0000313" key="4">
    <source>
        <dbReference type="Proteomes" id="UP000317648"/>
    </source>
</evidence>
<gene>
    <name evidence="3" type="ORF">Pla8534_32860</name>
</gene>
<dbReference type="KEGG" id="lcre:Pla8534_32860"/>
<accession>A0A518DUF7</accession>
<evidence type="ECO:0000313" key="3">
    <source>
        <dbReference type="EMBL" id="QDU95471.1"/>
    </source>
</evidence>
<proteinExistence type="predicted"/>
<reference evidence="3 4" key="1">
    <citation type="submission" date="2019-02" db="EMBL/GenBank/DDBJ databases">
        <title>Deep-cultivation of Planctomycetes and their phenomic and genomic characterization uncovers novel biology.</title>
        <authorList>
            <person name="Wiegand S."/>
            <person name="Jogler M."/>
            <person name="Boedeker C."/>
            <person name="Pinto D."/>
            <person name="Vollmers J."/>
            <person name="Rivas-Marin E."/>
            <person name="Kohn T."/>
            <person name="Peeters S.H."/>
            <person name="Heuer A."/>
            <person name="Rast P."/>
            <person name="Oberbeckmann S."/>
            <person name="Bunk B."/>
            <person name="Jeske O."/>
            <person name="Meyerdierks A."/>
            <person name="Storesund J.E."/>
            <person name="Kallscheuer N."/>
            <person name="Luecker S."/>
            <person name="Lage O.M."/>
            <person name="Pohl T."/>
            <person name="Merkel B.J."/>
            <person name="Hornburger P."/>
            <person name="Mueller R.-W."/>
            <person name="Bruemmer F."/>
            <person name="Labrenz M."/>
            <person name="Spormann A.M."/>
            <person name="Op den Camp H."/>
            <person name="Overmann J."/>
            <person name="Amann R."/>
            <person name="Jetten M.S.M."/>
            <person name="Mascher T."/>
            <person name="Medema M.H."/>
            <person name="Devos D.P."/>
            <person name="Kaster A.-K."/>
            <person name="Ovreas L."/>
            <person name="Rohde M."/>
            <person name="Galperin M.Y."/>
            <person name="Jogler C."/>
        </authorList>
    </citation>
    <scope>NUCLEOTIDE SEQUENCE [LARGE SCALE GENOMIC DNA]</scope>
    <source>
        <strain evidence="3 4">Pla85_3_4</strain>
    </source>
</reference>
<evidence type="ECO:0000259" key="2">
    <source>
        <dbReference type="Pfam" id="PF07607"/>
    </source>
</evidence>
<evidence type="ECO:0000256" key="1">
    <source>
        <dbReference type="SAM" id="SignalP"/>
    </source>
</evidence>